<accession>A0ABX7EUK0</accession>
<keyword evidence="3" id="KW-1185">Reference proteome</keyword>
<evidence type="ECO:0008006" key="4">
    <source>
        <dbReference type="Google" id="ProtNLM"/>
    </source>
</evidence>
<organism evidence="2 3">
    <name type="scientific">Rhizobium rosettiformans</name>
    <dbReference type="NCBI Taxonomy" id="1368430"/>
    <lineage>
        <taxon>Bacteria</taxon>
        <taxon>Pseudomonadati</taxon>
        <taxon>Pseudomonadota</taxon>
        <taxon>Alphaproteobacteria</taxon>
        <taxon>Hyphomicrobiales</taxon>
        <taxon>Rhizobiaceae</taxon>
        <taxon>Rhizobium/Agrobacterium group</taxon>
        <taxon>Rhizobium</taxon>
    </lineage>
</organism>
<keyword evidence="1" id="KW-1133">Transmembrane helix</keyword>
<dbReference type="Proteomes" id="UP000596351">
    <property type="component" value="Chromosome"/>
</dbReference>
<protein>
    <recommendedName>
        <fullName evidence="4">DUF1648 domain-containing protein</fullName>
    </recommendedName>
</protein>
<dbReference type="EMBL" id="CP032405">
    <property type="protein sequence ID" value="QRF52019.1"/>
    <property type="molecule type" value="Genomic_DNA"/>
</dbReference>
<sequence>MIYVVLAVSIAAMAGIAIWAYRNVAPDADRLPMQWSVRGEVNWRAPRLIAVAVTPLLMLTLIVVIFIFSRDDHAERNMALLWISFLGPALHALHMALVARTAENEE</sequence>
<feature type="transmembrane region" description="Helical" evidence="1">
    <location>
        <begin position="80"/>
        <end position="99"/>
    </location>
</feature>
<gene>
    <name evidence="2" type="ORF">D4A92_11500</name>
</gene>
<evidence type="ECO:0000313" key="3">
    <source>
        <dbReference type="Proteomes" id="UP000596351"/>
    </source>
</evidence>
<keyword evidence="1" id="KW-0472">Membrane</keyword>
<evidence type="ECO:0000313" key="2">
    <source>
        <dbReference type="EMBL" id="QRF52019.1"/>
    </source>
</evidence>
<reference evidence="2 3" key="1">
    <citation type="submission" date="2018-09" db="EMBL/GenBank/DDBJ databases">
        <title>Rhizobium sp. MAE2-X.</title>
        <authorList>
            <person name="Lee Y."/>
            <person name="Jeon C.O."/>
        </authorList>
    </citation>
    <scope>NUCLEOTIDE SEQUENCE [LARGE SCALE GENOMIC DNA]</scope>
    <source>
        <strain evidence="2 3">MAE2-X</strain>
    </source>
</reference>
<name>A0ABX7EUK0_9HYPH</name>
<dbReference type="RefSeq" id="WP_203013191.1">
    <property type="nucleotide sequence ID" value="NZ_CP032405.1"/>
</dbReference>
<keyword evidence="1" id="KW-0812">Transmembrane</keyword>
<proteinExistence type="predicted"/>
<evidence type="ECO:0000256" key="1">
    <source>
        <dbReference type="SAM" id="Phobius"/>
    </source>
</evidence>
<feature type="transmembrane region" description="Helical" evidence="1">
    <location>
        <begin position="44"/>
        <end position="68"/>
    </location>
</feature>